<dbReference type="Pfam" id="PF07977">
    <property type="entry name" value="FabA"/>
    <property type="match status" value="1"/>
</dbReference>
<evidence type="ECO:0000313" key="9">
    <source>
        <dbReference type="EMBL" id="KIA77037.1"/>
    </source>
</evidence>
<gene>
    <name evidence="8 9" type="primary">fabZ</name>
    <name evidence="9" type="ORF">DB43_GW00050</name>
</gene>
<dbReference type="GO" id="GO:0005737">
    <property type="term" value="C:cytoplasm"/>
    <property type="evidence" value="ECO:0007669"/>
    <property type="project" value="UniProtKB-SubCell"/>
</dbReference>
<evidence type="ECO:0000256" key="2">
    <source>
        <dbReference type="ARBA" id="ARBA00022490"/>
    </source>
</evidence>
<evidence type="ECO:0000256" key="8">
    <source>
        <dbReference type="HAMAP-Rule" id="MF_00406"/>
    </source>
</evidence>
<keyword evidence="6 8" id="KW-0456">Lyase</keyword>
<dbReference type="PANTHER" id="PTHR30272:SF1">
    <property type="entry name" value="3-HYDROXYACYL-[ACYL-CARRIER-PROTEIN] DEHYDRATASE"/>
    <property type="match status" value="1"/>
</dbReference>
<comment type="function">
    <text evidence="7 8">Involved in unsaturated fatty acids biosynthesis. Catalyzes the dehydration of short chain beta-hydroxyacyl-ACPs and long chain saturated and unsaturated beta-hydroxyacyl-ACPs.</text>
</comment>
<dbReference type="EC" id="4.2.1.59" evidence="8"/>
<evidence type="ECO:0000256" key="7">
    <source>
        <dbReference type="ARBA" id="ARBA00025049"/>
    </source>
</evidence>
<dbReference type="InterPro" id="IPR013114">
    <property type="entry name" value="FabA_FabZ"/>
</dbReference>
<dbReference type="NCBIfam" id="TIGR01750">
    <property type="entry name" value="fabZ"/>
    <property type="match status" value="1"/>
</dbReference>
<dbReference type="HAMAP" id="MF_00406">
    <property type="entry name" value="FabZ"/>
    <property type="match status" value="1"/>
</dbReference>
<evidence type="ECO:0000256" key="3">
    <source>
        <dbReference type="ARBA" id="ARBA00022516"/>
    </source>
</evidence>
<organism evidence="9 10">
    <name type="scientific">Parachlamydia acanthamoebae</name>
    <dbReference type="NCBI Taxonomy" id="83552"/>
    <lineage>
        <taxon>Bacteria</taxon>
        <taxon>Pseudomonadati</taxon>
        <taxon>Chlamydiota</taxon>
        <taxon>Chlamydiia</taxon>
        <taxon>Parachlamydiales</taxon>
        <taxon>Parachlamydiaceae</taxon>
        <taxon>Parachlamydia</taxon>
    </lineage>
</organism>
<keyword evidence="4 8" id="KW-0441">Lipid A biosynthesis</keyword>
<evidence type="ECO:0000313" key="10">
    <source>
        <dbReference type="Proteomes" id="UP000031307"/>
    </source>
</evidence>
<accession>A0A0C1E709</accession>
<dbReference type="GO" id="GO:0016020">
    <property type="term" value="C:membrane"/>
    <property type="evidence" value="ECO:0007669"/>
    <property type="project" value="GOC"/>
</dbReference>
<dbReference type="SUPFAM" id="SSF54637">
    <property type="entry name" value="Thioesterase/thiol ester dehydrase-isomerase"/>
    <property type="match status" value="1"/>
</dbReference>
<reference evidence="9 10" key="1">
    <citation type="journal article" date="2014" name="Mol. Biol. Evol.">
        <title>Massive expansion of Ubiquitination-related gene families within the Chlamydiae.</title>
        <authorList>
            <person name="Domman D."/>
            <person name="Collingro A."/>
            <person name="Lagkouvardos I."/>
            <person name="Gehre L."/>
            <person name="Weinmaier T."/>
            <person name="Rattei T."/>
            <person name="Subtil A."/>
            <person name="Horn M."/>
        </authorList>
    </citation>
    <scope>NUCLEOTIDE SEQUENCE [LARGE SCALE GENOMIC DNA]</scope>
    <source>
        <strain evidence="9 10">OEW1</strain>
    </source>
</reference>
<dbReference type="PANTHER" id="PTHR30272">
    <property type="entry name" value="3-HYDROXYACYL-[ACYL-CARRIER-PROTEIN] DEHYDRATASE"/>
    <property type="match status" value="1"/>
</dbReference>
<dbReference type="InterPro" id="IPR010084">
    <property type="entry name" value="FabZ"/>
</dbReference>
<dbReference type="Proteomes" id="UP000031307">
    <property type="component" value="Unassembled WGS sequence"/>
</dbReference>
<comment type="similarity">
    <text evidence="8">Belongs to the thioester dehydratase family. FabZ subfamily.</text>
</comment>
<keyword evidence="5 8" id="KW-0443">Lipid metabolism</keyword>
<dbReference type="NCBIfam" id="NF000582">
    <property type="entry name" value="PRK00006.1"/>
    <property type="match status" value="1"/>
</dbReference>
<dbReference type="Gene3D" id="3.10.129.10">
    <property type="entry name" value="Hotdog Thioesterase"/>
    <property type="match status" value="1"/>
</dbReference>
<protein>
    <recommendedName>
        <fullName evidence="8">3-hydroxyacyl-[acyl-carrier-protein] dehydratase FabZ</fullName>
        <ecNumber evidence="8">4.2.1.59</ecNumber>
    </recommendedName>
    <alternativeName>
        <fullName evidence="8">(3R)-hydroxymyristoyl-[acyl-carrier-protein] dehydratase</fullName>
        <shortName evidence="8">(3R)-hydroxymyristoyl-ACP dehydrase</shortName>
    </alternativeName>
    <alternativeName>
        <fullName evidence="8">Beta-hydroxyacyl-ACP dehydratase</fullName>
    </alternativeName>
</protein>
<dbReference type="InterPro" id="IPR029069">
    <property type="entry name" value="HotDog_dom_sf"/>
</dbReference>
<evidence type="ECO:0000256" key="4">
    <source>
        <dbReference type="ARBA" id="ARBA00022556"/>
    </source>
</evidence>
<dbReference type="GO" id="GO:0009245">
    <property type="term" value="P:lipid A biosynthetic process"/>
    <property type="evidence" value="ECO:0007669"/>
    <property type="project" value="UniProtKB-UniRule"/>
</dbReference>
<proteinExistence type="inferred from homology"/>
<sequence length="159" mass="17638">MFMTPDFSEMPAVFDIKEILKILPHRYPFLLVDRIVEMDLEKGYILGQKNITFNESFFQGHFPGAPIMPGVLILEALAQAGGILVYLKGESEVEKIAVLMNVNQAKFRSPVRPGDVLFLKGEGQHFSKKGGKIKATAYVNNKVAVEAEIGFALVPKSQI</sequence>
<dbReference type="GO" id="GO:0019171">
    <property type="term" value="F:(3R)-hydroxyacyl-[acyl-carrier-protein] dehydratase activity"/>
    <property type="evidence" value="ECO:0007669"/>
    <property type="project" value="UniProtKB-EC"/>
</dbReference>
<evidence type="ECO:0000256" key="5">
    <source>
        <dbReference type="ARBA" id="ARBA00023098"/>
    </source>
</evidence>
<keyword evidence="3 8" id="KW-0444">Lipid biosynthesis</keyword>
<dbReference type="AlphaFoldDB" id="A0A0C1E709"/>
<keyword evidence="2 8" id="KW-0963">Cytoplasm</keyword>
<dbReference type="CDD" id="cd01288">
    <property type="entry name" value="FabZ"/>
    <property type="match status" value="1"/>
</dbReference>
<comment type="subcellular location">
    <subcellularLocation>
        <location evidence="1 8">Cytoplasm</location>
    </subcellularLocation>
</comment>
<dbReference type="GO" id="GO:0006633">
    <property type="term" value="P:fatty acid biosynthetic process"/>
    <property type="evidence" value="ECO:0007669"/>
    <property type="project" value="UniProtKB-UniRule"/>
</dbReference>
<name>A0A0C1E709_9BACT</name>
<dbReference type="FunFam" id="3.10.129.10:FF:000001">
    <property type="entry name" value="3-hydroxyacyl-[acyl-carrier-protein] dehydratase FabZ"/>
    <property type="match status" value="1"/>
</dbReference>
<dbReference type="PATRIC" id="fig|83552.4.peg.1814"/>
<evidence type="ECO:0000256" key="6">
    <source>
        <dbReference type="ARBA" id="ARBA00023239"/>
    </source>
</evidence>
<evidence type="ECO:0000256" key="1">
    <source>
        <dbReference type="ARBA" id="ARBA00004496"/>
    </source>
</evidence>
<comment type="caution">
    <text evidence="9">The sequence shown here is derived from an EMBL/GenBank/DDBJ whole genome shotgun (WGS) entry which is preliminary data.</text>
</comment>
<comment type="catalytic activity">
    <reaction evidence="8">
        <text>a (3R)-hydroxyacyl-[ACP] = a (2E)-enoyl-[ACP] + H2O</text>
        <dbReference type="Rhea" id="RHEA:13097"/>
        <dbReference type="Rhea" id="RHEA-COMP:9925"/>
        <dbReference type="Rhea" id="RHEA-COMP:9945"/>
        <dbReference type="ChEBI" id="CHEBI:15377"/>
        <dbReference type="ChEBI" id="CHEBI:78784"/>
        <dbReference type="ChEBI" id="CHEBI:78827"/>
        <dbReference type="EC" id="4.2.1.59"/>
    </reaction>
</comment>
<feature type="active site" evidence="8">
    <location>
        <position position="61"/>
    </location>
</feature>
<dbReference type="EMBL" id="JSAM01000092">
    <property type="protein sequence ID" value="KIA77037.1"/>
    <property type="molecule type" value="Genomic_DNA"/>
</dbReference>